<evidence type="ECO:0000256" key="1">
    <source>
        <dbReference type="ARBA" id="ARBA00022723"/>
    </source>
</evidence>
<dbReference type="InterPro" id="IPR000571">
    <property type="entry name" value="Znf_CCCH"/>
</dbReference>
<dbReference type="Pfam" id="PF14608">
    <property type="entry name" value="zf-CCCH_2"/>
    <property type="match status" value="1"/>
</dbReference>
<dbReference type="Pfam" id="PF00013">
    <property type="entry name" value="KH_1"/>
    <property type="match status" value="1"/>
</dbReference>
<dbReference type="GO" id="GO:0051252">
    <property type="term" value="P:regulation of RNA metabolic process"/>
    <property type="evidence" value="ECO:0007669"/>
    <property type="project" value="UniProtKB-ARBA"/>
</dbReference>
<proteinExistence type="predicted"/>
<evidence type="ECO:0000256" key="4">
    <source>
        <dbReference type="ARBA" id="ARBA00022833"/>
    </source>
</evidence>
<comment type="caution">
    <text evidence="9">The sequence shown here is derived from an EMBL/GenBank/DDBJ whole genome shotgun (WGS) entry which is preliminary data.</text>
</comment>
<sequence>MRQKVLEMIRFLFITLYRPNYFPLSLLQNPLFRVTAVRVRVRVLPHILSLAIFFYHFPLILSLSLFNCKFFALGFPLLSLVLEARSFFRISIYGYPQEGKTRTRLQLKWWIQEIQASTAGCPFGEGCHFLHYVPGGYNAVAHMMNLTPAAPLPPTRNVAALPHVPNGSAPSAVKTRICNKFNTAEGCKFGDKCHFAHGEWELGKHIAPSFDDHRAMGPPGAGRLAGRMEPPGPAASFGANSTAKISVEASLAGAIIGKGGVNSKQICRQTGAKLSIREHESDPNLRNIELEGSFEQIKEASNMVKDLLLTLQMSAPPKTTPGVPGAPASHGSNFKTKLCENFAKGSCTFGDRCHFAHGASELRKSGV</sequence>
<keyword evidence="5" id="KW-0694">RNA-binding</keyword>
<dbReference type="Gene3D" id="3.30.1370.10">
    <property type="entry name" value="K Homology domain, type 1"/>
    <property type="match status" value="1"/>
</dbReference>
<dbReference type="PANTHER" id="PTHR12547">
    <property type="entry name" value="CCCH ZINC FINGER/TIS11-RELATED"/>
    <property type="match status" value="1"/>
</dbReference>
<dbReference type="GO" id="GO:0003729">
    <property type="term" value="F:mRNA binding"/>
    <property type="evidence" value="ECO:0007669"/>
    <property type="project" value="InterPro"/>
</dbReference>
<dbReference type="AlphaFoldDB" id="A0A445LBL1"/>
<dbReference type="SMART" id="SM00322">
    <property type="entry name" value="KH"/>
    <property type="match status" value="1"/>
</dbReference>
<dbReference type="Pfam" id="PF00642">
    <property type="entry name" value="zf-CCCH"/>
    <property type="match status" value="2"/>
</dbReference>
<keyword evidence="2" id="KW-0677">Repeat</keyword>
<keyword evidence="7" id="KW-0472">Membrane</keyword>
<dbReference type="FunFam" id="4.10.1000.10:FF:000003">
    <property type="entry name" value="Zinc finger CCCH domain-containing protein"/>
    <property type="match status" value="2"/>
</dbReference>
<dbReference type="EMBL" id="QZWG01000003">
    <property type="protein sequence ID" value="RZC20671.1"/>
    <property type="molecule type" value="Genomic_DNA"/>
</dbReference>
<keyword evidence="7" id="KW-0812">Transmembrane</keyword>
<keyword evidence="10" id="KW-1185">Reference proteome</keyword>
<evidence type="ECO:0000313" key="9">
    <source>
        <dbReference type="EMBL" id="RZC20671.1"/>
    </source>
</evidence>
<keyword evidence="3 6" id="KW-0863">Zinc-finger</keyword>
<evidence type="ECO:0000256" key="7">
    <source>
        <dbReference type="SAM" id="Phobius"/>
    </source>
</evidence>
<dbReference type="GO" id="GO:0010468">
    <property type="term" value="P:regulation of gene expression"/>
    <property type="evidence" value="ECO:0007669"/>
    <property type="project" value="UniProtKB-ARBA"/>
</dbReference>
<dbReference type="PROSITE" id="PS50084">
    <property type="entry name" value="KH_TYPE_1"/>
    <property type="match status" value="1"/>
</dbReference>
<organism evidence="9 10">
    <name type="scientific">Glycine soja</name>
    <name type="common">Wild soybean</name>
    <dbReference type="NCBI Taxonomy" id="3848"/>
    <lineage>
        <taxon>Eukaryota</taxon>
        <taxon>Viridiplantae</taxon>
        <taxon>Streptophyta</taxon>
        <taxon>Embryophyta</taxon>
        <taxon>Tracheophyta</taxon>
        <taxon>Spermatophyta</taxon>
        <taxon>Magnoliopsida</taxon>
        <taxon>eudicotyledons</taxon>
        <taxon>Gunneridae</taxon>
        <taxon>Pentapetalae</taxon>
        <taxon>rosids</taxon>
        <taxon>fabids</taxon>
        <taxon>Fabales</taxon>
        <taxon>Fabaceae</taxon>
        <taxon>Papilionoideae</taxon>
        <taxon>50 kb inversion clade</taxon>
        <taxon>NPAAA clade</taxon>
        <taxon>indigoferoid/millettioid clade</taxon>
        <taxon>Phaseoleae</taxon>
        <taxon>Glycine</taxon>
        <taxon>Glycine subgen. Soja</taxon>
    </lineage>
</organism>
<dbReference type="InterPro" id="IPR045877">
    <property type="entry name" value="ZFP36-like"/>
</dbReference>
<dbReference type="SUPFAM" id="SSF54791">
    <property type="entry name" value="Eukaryotic type KH-domain (KH-domain type I)"/>
    <property type="match status" value="1"/>
</dbReference>
<feature type="zinc finger region" description="C3H1-type" evidence="6">
    <location>
        <begin position="172"/>
        <end position="200"/>
    </location>
</feature>
<feature type="domain" description="C3H1-type" evidence="8">
    <location>
        <begin position="172"/>
        <end position="200"/>
    </location>
</feature>
<dbReference type="GO" id="GO:0008270">
    <property type="term" value="F:zinc ion binding"/>
    <property type="evidence" value="ECO:0007669"/>
    <property type="project" value="UniProtKB-KW"/>
</dbReference>
<evidence type="ECO:0000256" key="5">
    <source>
        <dbReference type="PROSITE-ProRule" id="PRU00117"/>
    </source>
</evidence>
<dbReference type="SUPFAM" id="SSF90229">
    <property type="entry name" value="CCCH zinc finger"/>
    <property type="match status" value="2"/>
</dbReference>
<evidence type="ECO:0000256" key="2">
    <source>
        <dbReference type="ARBA" id="ARBA00022737"/>
    </source>
</evidence>
<reference evidence="9 10" key="1">
    <citation type="submission" date="2018-09" db="EMBL/GenBank/DDBJ databases">
        <title>A high-quality reference genome of wild soybean provides a powerful tool to mine soybean genomes.</title>
        <authorList>
            <person name="Xie M."/>
            <person name="Chung C.Y.L."/>
            <person name="Li M.-W."/>
            <person name="Wong F.-L."/>
            <person name="Chan T.-F."/>
            <person name="Lam H.-M."/>
        </authorList>
    </citation>
    <scope>NUCLEOTIDE SEQUENCE [LARGE SCALE GENOMIC DNA]</scope>
    <source>
        <strain evidence="10">cv. W05</strain>
        <tissue evidence="9">Hypocotyl of etiolated seedlings</tissue>
    </source>
</reference>
<dbReference type="Proteomes" id="UP000289340">
    <property type="component" value="Chromosome 3"/>
</dbReference>
<dbReference type="InterPro" id="IPR036855">
    <property type="entry name" value="Znf_CCCH_sf"/>
</dbReference>
<dbReference type="CDD" id="cd22464">
    <property type="entry name" value="KH-I_AtC3H36_like"/>
    <property type="match status" value="1"/>
</dbReference>
<dbReference type="PROSITE" id="PS50103">
    <property type="entry name" value="ZF_C3H1"/>
    <property type="match status" value="2"/>
</dbReference>
<evidence type="ECO:0000313" key="10">
    <source>
        <dbReference type="Proteomes" id="UP000289340"/>
    </source>
</evidence>
<feature type="zinc finger region" description="C3H1-type" evidence="6">
    <location>
        <begin position="333"/>
        <end position="360"/>
    </location>
</feature>
<protein>
    <submittedName>
        <fullName evidence="9">Zinc finger CCCH domain-containing protein 14 isoform B</fullName>
    </submittedName>
</protein>
<gene>
    <name evidence="9" type="ORF">D0Y65_007160</name>
</gene>
<evidence type="ECO:0000259" key="8">
    <source>
        <dbReference type="PROSITE" id="PS50103"/>
    </source>
</evidence>
<name>A0A445LBL1_GLYSO</name>
<evidence type="ECO:0000256" key="3">
    <source>
        <dbReference type="ARBA" id="ARBA00022771"/>
    </source>
</evidence>
<evidence type="ECO:0000256" key="6">
    <source>
        <dbReference type="PROSITE-ProRule" id="PRU00723"/>
    </source>
</evidence>
<accession>A0A445LBL1</accession>
<keyword evidence="4 6" id="KW-0862">Zinc</keyword>
<feature type="domain" description="C3H1-type" evidence="8">
    <location>
        <begin position="333"/>
        <end position="360"/>
    </location>
</feature>
<feature type="transmembrane region" description="Helical" evidence="7">
    <location>
        <begin position="43"/>
        <end position="64"/>
    </location>
</feature>
<dbReference type="PANTHER" id="PTHR12547:SF154">
    <property type="entry name" value="ZINC FINGER CCCH DOMAIN-CONTAINING PROTEIN 52"/>
    <property type="match status" value="1"/>
</dbReference>
<dbReference type="Gene3D" id="4.10.1000.10">
    <property type="entry name" value="Zinc finger, CCCH-type"/>
    <property type="match status" value="2"/>
</dbReference>
<dbReference type="SMART" id="SM00356">
    <property type="entry name" value="ZnF_C3H1"/>
    <property type="match status" value="2"/>
</dbReference>
<dbReference type="InterPro" id="IPR004088">
    <property type="entry name" value="KH_dom_type_1"/>
</dbReference>
<keyword evidence="7" id="KW-1133">Transmembrane helix</keyword>
<dbReference type="InterPro" id="IPR036612">
    <property type="entry name" value="KH_dom_type_1_sf"/>
</dbReference>
<dbReference type="Gramene" id="XM_028369584.1">
    <property type="protein sequence ID" value="XP_028225385.1"/>
    <property type="gene ID" value="LOC114406775"/>
</dbReference>
<keyword evidence="1 6" id="KW-0479">Metal-binding</keyword>
<dbReference type="InterPro" id="IPR004087">
    <property type="entry name" value="KH_dom"/>
</dbReference>